<dbReference type="Gene3D" id="3.40.47.10">
    <property type="match status" value="1"/>
</dbReference>
<evidence type="ECO:0000313" key="7">
    <source>
        <dbReference type="EMBL" id="OEV03334.1"/>
    </source>
</evidence>
<dbReference type="GO" id="GO:0003985">
    <property type="term" value="F:acetyl-CoA C-acetyltransferase activity"/>
    <property type="evidence" value="ECO:0007669"/>
    <property type="project" value="UniProtKB-EC"/>
</dbReference>
<dbReference type="EC" id="2.3.1.9" evidence="7"/>
<keyword evidence="8" id="KW-1185">Reference proteome</keyword>
<keyword evidence="2 4" id="KW-0808">Transferase</keyword>
<dbReference type="AlphaFoldDB" id="A0A1E7KHL7"/>
<evidence type="ECO:0000256" key="2">
    <source>
        <dbReference type="ARBA" id="ARBA00022679"/>
    </source>
</evidence>
<dbReference type="Pfam" id="PF00108">
    <property type="entry name" value="Thiolase_N"/>
    <property type="match status" value="1"/>
</dbReference>
<accession>A0A1E7KHL7</accession>
<keyword evidence="3 4" id="KW-0012">Acyltransferase</keyword>
<dbReference type="RefSeq" id="WP_070196703.1">
    <property type="nucleotide sequence ID" value="NZ_LJGU01000121.1"/>
</dbReference>
<gene>
    <name evidence="7" type="ORF">AN216_12405</name>
</gene>
<dbReference type="InterPro" id="IPR020616">
    <property type="entry name" value="Thiolase_N"/>
</dbReference>
<comment type="similarity">
    <text evidence="1 4">Belongs to the thiolase-like superfamily. Thiolase family.</text>
</comment>
<comment type="caution">
    <text evidence="7">The sequence shown here is derived from an EMBL/GenBank/DDBJ whole genome shotgun (WGS) entry which is preliminary data.</text>
</comment>
<proteinExistence type="inferred from homology"/>
<dbReference type="PATRIC" id="fig|1075402.3.peg.2691"/>
<feature type="domain" description="Thiolase C-terminal" evidence="6">
    <location>
        <begin position="324"/>
        <end position="460"/>
    </location>
</feature>
<dbReference type="Proteomes" id="UP000176101">
    <property type="component" value="Unassembled WGS sequence"/>
</dbReference>
<dbReference type="PANTHER" id="PTHR42689">
    <property type="entry name" value="ACETYL-COA ACYLTRANSFERASE FADA2 (3-KETOACYL-COA THIOLASE) (BETA-KETOTHIOLASE)-RELATED"/>
    <property type="match status" value="1"/>
</dbReference>
<organism evidence="7 8">
    <name type="scientific">Streptomyces oceani</name>
    <dbReference type="NCBI Taxonomy" id="1075402"/>
    <lineage>
        <taxon>Bacteria</taxon>
        <taxon>Bacillati</taxon>
        <taxon>Actinomycetota</taxon>
        <taxon>Actinomycetes</taxon>
        <taxon>Kitasatosporales</taxon>
        <taxon>Streptomycetaceae</taxon>
        <taxon>Streptomyces</taxon>
    </lineage>
</organism>
<dbReference type="SUPFAM" id="SSF53901">
    <property type="entry name" value="Thiolase-like"/>
    <property type="match status" value="2"/>
</dbReference>
<evidence type="ECO:0000256" key="1">
    <source>
        <dbReference type="ARBA" id="ARBA00010982"/>
    </source>
</evidence>
<dbReference type="Pfam" id="PF02803">
    <property type="entry name" value="Thiolase_C"/>
    <property type="match status" value="1"/>
</dbReference>
<dbReference type="InterPro" id="IPR016039">
    <property type="entry name" value="Thiolase-like"/>
</dbReference>
<dbReference type="OrthoDB" id="1402717at2"/>
<dbReference type="EMBL" id="LJGU01000121">
    <property type="protein sequence ID" value="OEV03334.1"/>
    <property type="molecule type" value="Genomic_DNA"/>
</dbReference>
<dbReference type="STRING" id="1075402.AN216_12405"/>
<evidence type="ECO:0000259" key="5">
    <source>
        <dbReference type="Pfam" id="PF00108"/>
    </source>
</evidence>
<dbReference type="PANTHER" id="PTHR42689:SF1">
    <property type="entry name" value="ACETYL-COA ACYLTRANSFERASE FADA2 (3-KETOACYL-COA THIOLASE) (BETA-KETOTHIOLASE)-RELATED"/>
    <property type="match status" value="1"/>
</dbReference>
<feature type="domain" description="Thiolase N-terminal" evidence="5">
    <location>
        <begin position="15"/>
        <end position="258"/>
    </location>
</feature>
<dbReference type="GO" id="GO:0005829">
    <property type="term" value="C:cytosol"/>
    <property type="evidence" value="ECO:0007669"/>
    <property type="project" value="TreeGrafter"/>
</dbReference>
<sequence length="461" mass="48479">MSPTGLIRSHVPRRVAVIGGSRIPFARADGPYATTSNQDMLTAALDGLVQRFELHDDRAVGEVVAGAVLKHSRDFNLARESVLGTALDPRTPAYDIQQACGTSLQAVIAVANKIALGQIRSGVAGGADTASDAPLGINDRLRRILLAARRAGNKKERARELARVRLRDLIPDIPRNAEPRTGLSMGEHAARTAKEWGITRREQDELAALSHRNLATAYDSGFLHDLVMPYNGLARDQNLRPGTTAQKLAELKPVFGTRTEGDKGAGGEHAAGFAAEAAVDGESATPAGALSEATMTAGNSTPLTDGAATVLLADEEWAEERGLRPLAYLTAYETGAVDFTDDVGEGLLMAPAFAVPRMLRRAGLDLTDFELVEIHEAFASQVLATMAAWEKQGLAPVDRARLNVAGSSLATGHPFAATGARIVATLAKLLAERDGAEPGARGLISICAAGGQGVTAILERA</sequence>
<protein>
    <submittedName>
        <fullName evidence="7">Acetyl-CoA acetyltransferase</fullName>
        <ecNumber evidence="7">2.3.1.9</ecNumber>
    </submittedName>
</protein>
<dbReference type="NCBIfam" id="TIGR01930">
    <property type="entry name" value="AcCoA-C-Actrans"/>
    <property type="match status" value="1"/>
</dbReference>
<evidence type="ECO:0000313" key="8">
    <source>
        <dbReference type="Proteomes" id="UP000176101"/>
    </source>
</evidence>
<dbReference type="InterPro" id="IPR002155">
    <property type="entry name" value="Thiolase"/>
</dbReference>
<evidence type="ECO:0000256" key="3">
    <source>
        <dbReference type="ARBA" id="ARBA00023315"/>
    </source>
</evidence>
<dbReference type="CDD" id="cd00751">
    <property type="entry name" value="thiolase"/>
    <property type="match status" value="1"/>
</dbReference>
<reference evidence="7 8" key="1">
    <citation type="journal article" date="2016" name="Front. Microbiol.">
        <title>Comparative Genomics Analysis of Streptomyces Species Reveals Their Adaptation to the Marine Environment and Their Diversity at the Genomic Level.</title>
        <authorList>
            <person name="Tian X."/>
            <person name="Zhang Z."/>
            <person name="Yang T."/>
            <person name="Chen M."/>
            <person name="Li J."/>
            <person name="Chen F."/>
            <person name="Yang J."/>
            <person name="Li W."/>
            <person name="Zhang B."/>
            <person name="Zhang Z."/>
            <person name="Wu J."/>
            <person name="Zhang C."/>
            <person name="Long L."/>
            <person name="Xiao J."/>
        </authorList>
    </citation>
    <scope>NUCLEOTIDE SEQUENCE [LARGE SCALE GENOMIC DNA]</scope>
    <source>
        <strain evidence="7 8">SCSIO 02100</strain>
    </source>
</reference>
<name>A0A1E7KHL7_9ACTN</name>
<dbReference type="InterPro" id="IPR050521">
    <property type="entry name" value="3-ketoacyl-CoA_Thiolase"/>
</dbReference>
<evidence type="ECO:0000259" key="6">
    <source>
        <dbReference type="Pfam" id="PF02803"/>
    </source>
</evidence>
<dbReference type="InterPro" id="IPR020617">
    <property type="entry name" value="Thiolase_C"/>
</dbReference>
<evidence type="ECO:0000256" key="4">
    <source>
        <dbReference type="RuleBase" id="RU003557"/>
    </source>
</evidence>